<feature type="domain" description="Lipase" evidence="6">
    <location>
        <begin position="440"/>
        <end position="726"/>
    </location>
</feature>
<feature type="signal peptide" evidence="5">
    <location>
        <begin position="1"/>
        <end position="19"/>
    </location>
</feature>
<dbReference type="SUPFAM" id="SSF53474">
    <property type="entry name" value="alpha/beta-Hydrolases"/>
    <property type="match status" value="3"/>
</dbReference>
<protein>
    <recommendedName>
        <fullName evidence="6">Lipase domain-containing protein</fullName>
    </recommendedName>
</protein>
<evidence type="ECO:0000256" key="2">
    <source>
        <dbReference type="ARBA" id="ARBA00010701"/>
    </source>
</evidence>
<evidence type="ECO:0000313" key="8">
    <source>
        <dbReference type="Proteomes" id="UP001159405"/>
    </source>
</evidence>
<feature type="chain" id="PRO_5046766016" description="Lipase domain-containing protein" evidence="5">
    <location>
        <begin position="20"/>
        <end position="1121"/>
    </location>
</feature>
<dbReference type="InterPro" id="IPR013818">
    <property type="entry name" value="Lipase"/>
</dbReference>
<feature type="domain" description="Lipase" evidence="6">
    <location>
        <begin position="827"/>
        <end position="1117"/>
    </location>
</feature>
<evidence type="ECO:0000256" key="3">
    <source>
        <dbReference type="ARBA" id="ARBA00022525"/>
    </source>
</evidence>
<gene>
    <name evidence="7" type="ORF">PLOB_00042765</name>
</gene>
<feature type="domain" description="Lipase" evidence="6">
    <location>
        <begin position="43"/>
        <end position="338"/>
    </location>
</feature>
<evidence type="ECO:0000259" key="6">
    <source>
        <dbReference type="Pfam" id="PF00151"/>
    </source>
</evidence>
<evidence type="ECO:0000256" key="5">
    <source>
        <dbReference type="SAM" id="SignalP"/>
    </source>
</evidence>
<dbReference type="PANTHER" id="PTHR11610:SF178">
    <property type="entry name" value="LIPASE MEMBER H-A-LIKE PROTEIN"/>
    <property type="match status" value="1"/>
</dbReference>
<evidence type="ECO:0000256" key="1">
    <source>
        <dbReference type="ARBA" id="ARBA00004613"/>
    </source>
</evidence>
<dbReference type="Proteomes" id="UP001159405">
    <property type="component" value="Unassembled WGS sequence"/>
</dbReference>
<dbReference type="PRINTS" id="PR00821">
    <property type="entry name" value="TAGLIPASE"/>
</dbReference>
<comment type="subcellular location">
    <subcellularLocation>
        <location evidence="1">Secreted</location>
    </subcellularLocation>
</comment>
<dbReference type="InterPro" id="IPR000734">
    <property type="entry name" value="TAG_lipase"/>
</dbReference>
<dbReference type="CDD" id="cd00707">
    <property type="entry name" value="Pancreat_lipase_like"/>
    <property type="match status" value="3"/>
</dbReference>
<evidence type="ECO:0000256" key="4">
    <source>
        <dbReference type="RuleBase" id="RU004262"/>
    </source>
</evidence>
<dbReference type="InterPro" id="IPR033906">
    <property type="entry name" value="Lipase_N"/>
</dbReference>
<sequence length="1121" mass="123228">MAVTAGVIWLCACVRHCNFFSVGRLSKSKVCYDKYGCFDLHPNPLVRFPQEPSELGTSFLLFTRKNSQTAKIIDDSDVNKLRDSFFEISRRTIFLIHGYLGNLDGIYYEIKGALLNREDCNVIMVDWSKGAASLPGQAIGNARLVGAQIGELIRFLIASTSHSASSAVNRFYIVGHSLGAHVAGYAGSYLQDKYGLSLGRITGLDPAGLYFITDPTSFRLDESDAQYVDVIHTDAGVVGTTLASGHTDFWPNGGSSQPGCFFNCKHLQTCDHSRAPKYFLASVEGSCSWKAYPCADYDTFLKGSCASCNGECPSLGLDADLTKKGGSFYLQTTSKDPFCAPIRTKQLSMAATAGVIRLYASVRYWPYRGVGTCASVHNLVSFPLPLDIALYIYLCIDIQFGKKSITIQRHCNFFSIGWLFKSKVCYDKYGCFDRHPNLLVRLPQEPSKLGTSFLLFTRKNSQTAKIIDDSDVNKLRDSFFEISRRTIFLIHGFTGNLEGIYYEIKGALLNREDCNVIMVDWSKGAASPYGQATGNARLVGAQIGELIRFLIASTSHSASSAVNRFYIVGHSLGAQVAGYAGSYFQDKYGLSLGRITGLDPASLFFITVSNSFRLDKSDAQYVDVIHTNAGIQGTICASGHTDFWPNGGSIQPGCPLNCDHGRAPKYFLASVEGSCSWKAYPCANYITFLKGSCTSCNGECPSLGFDADLTKKGGSFYLQTTSKDPFCAVIPSLCTSSSSSFFSKYGRRLNANSSSRTSIGKKVLRCRLFLVEFNITIDTCFNVYSYGQFWIGKLFHNTALLVSWLFKSKVCYDKYGCFDRHPNLLVRFPQEPSKLGTSFLLFTRKNSQTAKIIDDSVVNKLRDSFFEISRRTIFLIHGFTGNLKDIYDEIKGALLNREDCNVIMVDWSKGAASPYGQATGNARLVGAQIGELIRFLIASTSHSHSSAVNRFYIVGHSLGAQVAGYAGSYVQDKYGLSLGRITGLDPARLFFMTVSTSFRLDKSDAQYVDVIHTNAGIKGTIRASGHTDFWPNGGSIQPGCPLSDLTKNCDHRRAPKYFLASVEESCSWKAYPCANYITFLKGSCTSCNGECPSLGFDADLTKKEGSFYLQTTSKDPFCGTM</sequence>
<name>A0ABN8N209_9CNID</name>
<dbReference type="Pfam" id="PF00151">
    <property type="entry name" value="Lipase"/>
    <property type="match status" value="3"/>
</dbReference>
<keyword evidence="8" id="KW-1185">Reference proteome</keyword>
<dbReference type="PANTHER" id="PTHR11610">
    <property type="entry name" value="LIPASE"/>
    <property type="match status" value="1"/>
</dbReference>
<dbReference type="InterPro" id="IPR029058">
    <property type="entry name" value="AB_hydrolase_fold"/>
</dbReference>
<proteinExistence type="inferred from homology"/>
<reference evidence="7 8" key="1">
    <citation type="submission" date="2022-05" db="EMBL/GenBank/DDBJ databases">
        <authorList>
            <consortium name="Genoscope - CEA"/>
            <person name="William W."/>
        </authorList>
    </citation>
    <scope>NUCLEOTIDE SEQUENCE [LARGE SCALE GENOMIC DNA]</scope>
</reference>
<keyword evidence="3" id="KW-0964">Secreted</keyword>
<comment type="similarity">
    <text evidence="2 4">Belongs to the AB hydrolase superfamily. Lipase family.</text>
</comment>
<dbReference type="EMBL" id="CALNXK010000007">
    <property type="protein sequence ID" value="CAH3039561.1"/>
    <property type="molecule type" value="Genomic_DNA"/>
</dbReference>
<organism evidence="7 8">
    <name type="scientific">Porites lobata</name>
    <dbReference type="NCBI Taxonomy" id="104759"/>
    <lineage>
        <taxon>Eukaryota</taxon>
        <taxon>Metazoa</taxon>
        <taxon>Cnidaria</taxon>
        <taxon>Anthozoa</taxon>
        <taxon>Hexacorallia</taxon>
        <taxon>Scleractinia</taxon>
        <taxon>Fungiina</taxon>
        <taxon>Poritidae</taxon>
        <taxon>Porites</taxon>
    </lineage>
</organism>
<dbReference type="Gene3D" id="3.40.50.1820">
    <property type="entry name" value="alpha/beta hydrolase"/>
    <property type="match status" value="3"/>
</dbReference>
<evidence type="ECO:0000313" key="7">
    <source>
        <dbReference type="EMBL" id="CAH3039561.1"/>
    </source>
</evidence>
<accession>A0ABN8N209</accession>
<keyword evidence="5" id="KW-0732">Signal</keyword>
<comment type="caution">
    <text evidence="7">The sequence shown here is derived from an EMBL/GenBank/DDBJ whole genome shotgun (WGS) entry which is preliminary data.</text>
</comment>